<keyword evidence="3" id="KW-0731">Sigma factor</keyword>
<dbReference type="Pfam" id="PF04542">
    <property type="entry name" value="Sigma70_r2"/>
    <property type="match status" value="1"/>
</dbReference>
<evidence type="ECO:0008006" key="10">
    <source>
        <dbReference type="Google" id="ProtNLM"/>
    </source>
</evidence>
<evidence type="ECO:0000313" key="8">
    <source>
        <dbReference type="EMBL" id="CRL34064.1"/>
    </source>
</evidence>
<dbReference type="GO" id="GO:0003677">
    <property type="term" value="F:DNA binding"/>
    <property type="evidence" value="ECO:0007669"/>
    <property type="project" value="UniProtKB-KW"/>
</dbReference>
<dbReference type="CDD" id="cd06171">
    <property type="entry name" value="Sigma70_r4"/>
    <property type="match status" value="1"/>
</dbReference>
<dbReference type="PANTHER" id="PTHR43133">
    <property type="entry name" value="RNA POLYMERASE ECF-TYPE SIGMA FACTO"/>
    <property type="match status" value="1"/>
</dbReference>
<evidence type="ECO:0000259" key="6">
    <source>
        <dbReference type="Pfam" id="PF04542"/>
    </source>
</evidence>
<dbReference type="RefSeq" id="WP_055039223.1">
    <property type="nucleotide sequence ID" value="NZ_CVRS01000026.1"/>
</dbReference>
<keyword evidence="5" id="KW-0804">Transcription</keyword>
<evidence type="ECO:0000256" key="1">
    <source>
        <dbReference type="ARBA" id="ARBA00010641"/>
    </source>
</evidence>
<dbReference type="NCBIfam" id="TIGR02937">
    <property type="entry name" value="sigma70-ECF"/>
    <property type="match status" value="1"/>
</dbReference>
<feature type="domain" description="RNA polymerase sigma-70 region 2" evidence="6">
    <location>
        <begin position="9"/>
        <end position="73"/>
    </location>
</feature>
<dbReference type="Proteomes" id="UP000049828">
    <property type="component" value="Unassembled WGS sequence"/>
</dbReference>
<dbReference type="InterPro" id="IPR013325">
    <property type="entry name" value="RNA_pol_sigma_r2"/>
</dbReference>
<evidence type="ECO:0000259" key="7">
    <source>
        <dbReference type="Pfam" id="PF08281"/>
    </source>
</evidence>
<keyword evidence="4" id="KW-0238">DNA-binding</keyword>
<dbReference type="InterPro" id="IPR007627">
    <property type="entry name" value="RNA_pol_sigma70_r2"/>
</dbReference>
<accession>A0A0M6WEN3</accession>
<name>A0A0M6WEN3_9FIRM</name>
<dbReference type="InterPro" id="IPR013324">
    <property type="entry name" value="RNA_pol_sigma_r3/r4-like"/>
</dbReference>
<dbReference type="STRING" id="360807.ERS852392_02341"/>
<proteinExistence type="inferred from homology"/>
<dbReference type="Pfam" id="PF08281">
    <property type="entry name" value="Sigma70_r4_2"/>
    <property type="match status" value="1"/>
</dbReference>
<dbReference type="SUPFAM" id="SSF88946">
    <property type="entry name" value="Sigma2 domain of RNA polymerase sigma factors"/>
    <property type="match status" value="1"/>
</dbReference>
<protein>
    <recommendedName>
        <fullName evidence="10">RNA polymerase sigma factor</fullName>
    </recommendedName>
</protein>
<dbReference type="GO" id="GO:0006352">
    <property type="term" value="P:DNA-templated transcription initiation"/>
    <property type="evidence" value="ECO:0007669"/>
    <property type="project" value="InterPro"/>
</dbReference>
<dbReference type="EMBL" id="CVRS01000026">
    <property type="protein sequence ID" value="CRL34064.1"/>
    <property type="molecule type" value="Genomic_DNA"/>
</dbReference>
<feature type="domain" description="RNA polymerase sigma factor 70 region 4 type 2" evidence="7">
    <location>
        <begin position="103"/>
        <end position="155"/>
    </location>
</feature>
<evidence type="ECO:0000256" key="4">
    <source>
        <dbReference type="ARBA" id="ARBA00023125"/>
    </source>
</evidence>
<dbReference type="Gene3D" id="1.10.10.10">
    <property type="entry name" value="Winged helix-like DNA-binding domain superfamily/Winged helix DNA-binding domain"/>
    <property type="match status" value="1"/>
</dbReference>
<dbReference type="OrthoDB" id="9795666at2"/>
<gene>
    <name evidence="8" type="ORF">RIL183_13991</name>
</gene>
<evidence type="ECO:0000256" key="2">
    <source>
        <dbReference type="ARBA" id="ARBA00023015"/>
    </source>
</evidence>
<reference evidence="9" key="1">
    <citation type="submission" date="2015-05" db="EMBL/GenBank/DDBJ databases">
        <authorList>
            <consortium name="Pathogen Informatics"/>
        </authorList>
    </citation>
    <scope>NUCLEOTIDE SEQUENCE [LARGE SCALE GENOMIC DNA]</scope>
    <source>
        <strain evidence="9">L1-83</strain>
    </source>
</reference>
<dbReference type="PANTHER" id="PTHR43133:SF52">
    <property type="entry name" value="ECF RNA POLYMERASE SIGMA FACTOR SIGL"/>
    <property type="match status" value="1"/>
</dbReference>
<dbReference type="InterPro" id="IPR013249">
    <property type="entry name" value="RNA_pol_sigma70_r4_t2"/>
</dbReference>
<dbReference type="Gene3D" id="1.10.1740.10">
    <property type="match status" value="1"/>
</dbReference>
<dbReference type="GO" id="GO:0016987">
    <property type="term" value="F:sigma factor activity"/>
    <property type="evidence" value="ECO:0007669"/>
    <property type="project" value="UniProtKB-KW"/>
</dbReference>
<dbReference type="AlphaFoldDB" id="A0A0M6WEN3"/>
<dbReference type="InterPro" id="IPR036388">
    <property type="entry name" value="WH-like_DNA-bd_sf"/>
</dbReference>
<sequence>MEKDILKQLYQKYRKEIYLYLYSLCKNSSLAEDLLQETFLKALLSLPDDHTNIRAWLYLVARNLFFNYYRREKEKVPLGEVQQIQNTASQEVLEGILKEEKNRLLYQAMNELEERKREILLMQYFGGLSQKEIAAILKMTPENVRVLSYRAKRELRTYMEDHNYDLS</sequence>
<keyword evidence="9" id="KW-1185">Reference proteome</keyword>
<comment type="similarity">
    <text evidence="1">Belongs to the sigma-70 factor family. ECF subfamily.</text>
</comment>
<dbReference type="InterPro" id="IPR039425">
    <property type="entry name" value="RNA_pol_sigma-70-like"/>
</dbReference>
<evidence type="ECO:0000313" key="9">
    <source>
        <dbReference type="Proteomes" id="UP000049828"/>
    </source>
</evidence>
<keyword evidence="2" id="KW-0805">Transcription regulation</keyword>
<evidence type="ECO:0000256" key="3">
    <source>
        <dbReference type="ARBA" id="ARBA00023082"/>
    </source>
</evidence>
<organism evidence="8 9">
    <name type="scientific">Roseburia inulinivorans</name>
    <dbReference type="NCBI Taxonomy" id="360807"/>
    <lineage>
        <taxon>Bacteria</taxon>
        <taxon>Bacillati</taxon>
        <taxon>Bacillota</taxon>
        <taxon>Clostridia</taxon>
        <taxon>Lachnospirales</taxon>
        <taxon>Lachnospiraceae</taxon>
        <taxon>Roseburia</taxon>
    </lineage>
</organism>
<dbReference type="InterPro" id="IPR014284">
    <property type="entry name" value="RNA_pol_sigma-70_dom"/>
</dbReference>
<dbReference type="SUPFAM" id="SSF88659">
    <property type="entry name" value="Sigma3 and sigma4 domains of RNA polymerase sigma factors"/>
    <property type="match status" value="1"/>
</dbReference>
<evidence type="ECO:0000256" key="5">
    <source>
        <dbReference type="ARBA" id="ARBA00023163"/>
    </source>
</evidence>